<dbReference type="Pfam" id="PF26580">
    <property type="entry name" value="Mtb12_C"/>
    <property type="match status" value="1"/>
</dbReference>
<keyword evidence="4" id="KW-0812">Transmembrane</keyword>
<feature type="compositionally biased region" description="Low complexity" evidence="3">
    <location>
        <begin position="69"/>
        <end position="96"/>
    </location>
</feature>
<dbReference type="InterPro" id="IPR058644">
    <property type="entry name" value="Mtb12-like_C"/>
</dbReference>
<feature type="transmembrane region" description="Helical" evidence="4">
    <location>
        <begin position="15"/>
        <end position="41"/>
    </location>
</feature>
<comment type="caution">
    <text evidence="6">The sequence shown here is derived from an EMBL/GenBank/DDBJ whole genome shotgun (WGS) entry which is preliminary data.</text>
</comment>
<keyword evidence="1" id="KW-0732">Signal</keyword>
<dbReference type="Proteomes" id="UP000225108">
    <property type="component" value="Unassembled WGS sequence"/>
</dbReference>
<dbReference type="AlphaFoldDB" id="A0A2G3PQF7"/>
<feature type="region of interest" description="Disordered" evidence="3">
    <location>
        <begin position="69"/>
        <end position="128"/>
    </location>
</feature>
<evidence type="ECO:0000256" key="3">
    <source>
        <dbReference type="SAM" id="MobiDB-lite"/>
    </source>
</evidence>
<proteinExistence type="inferred from homology"/>
<evidence type="ECO:0000313" key="6">
    <source>
        <dbReference type="EMBL" id="PHV68077.1"/>
    </source>
</evidence>
<keyword evidence="4" id="KW-1133">Transmembrane helix</keyword>
<comment type="similarity">
    <text evidence="2">Belongs to the MTB12 family.</text>
</comment>
<reference evidence="6 7" key="1">
    <citation type="submission" date="2017-10" db="EMBL/GenBank/DDBJ databases">
        <title>The draft genome sequence of Williamsia sp. BULT 1.1 isolated from the semi-arid grassland soils from South Africa.</title>
        <authorList>
            <person name="Kabwe M.H."/>
            <person name="Govender N."/>
            <person name="Mutseka Lunga P."/>
            <person name="Vikram S."/>
            <person name="Makhalanyane T.P."/>
        </authorList>
    </citation>
    <scope>NUCLEOTIDE SEQUENCE [LARGE SCALE GENOMIC DNA]</scope>
    <source>
        <strain evidence="6 7">BULT 1.1</strain>
    </source>
</reference>
<evidence type="ECO:0000313" key="7">
    <source>
        <dbReference type="Proteomes" id="UP000225108"/>
    </source>
</evidence>
<feature type="compositionally biased region" description="Low complexity" evidence="3">
    <location>
        <begin position="108"/>
        <end position="128"/>
    </location>
</feature>
<keyword evidence="4" id="KW-0472">Membrane</keyword>
<evidence type="ECO:0000259" key="5">
    <source>
        <dbReference type="Pfam" id="PF26580"/>
    </source>
</evidence>
<gene>
    <name evidence="6" type="ORF">CSW57_02090</name>
</gene>
<feature type="domain" description="Low molecular weight antigen MTB12-like C-terminal" evidence="5">
    <location>
        <begin position="130"/>
        <end position="240"/>
    </location>
</feature>
<evidence type="ECO:0000256" key="1">
    <source>
        <dbReference type="ARBA" id="ARBA00022729"/>
    </source>
</evidence>
<dbReference type="EMBL" id="PEBD01000004">
    <property type="protein sequence ID" value="PHV68077.1"/>
    <property type="molecule type" value="Genomic_DNA"/>
</dbReference>
<sequence>MVTEKSNSSVNVPTVFVAAGVSAVISALIVSIGVVGVLFAVDTDNSASNSAEPTVVNLGAAANPQGTVQAGATAQPTAAAPAAPAPTTAAAAPAPAVGGGTTSGGGYAPQAPAAPATTEAPAAETAAPAALSAGELQNKLKLVLNGSSAQKADELEAGTRGVPVGEGIGNTLRTFEPAGVKWRIAGPVTVNGNTMSANLILSSPGFNDATMGLTWVWKDNKWKLSNTSACEVAGYAQVPCAL</sequence>
<evidence type="ECO:0000256" key="4">
    <source>
        <dbReference type="SAM" id="Phobius"/>
    </source>
</evidence>
<organism evidence="6 7">
    <name type="scientific">Williamsia marianensis</name>
    <dbReference type="NCBI Taxonomy" id="85044"/>
    <lineage>
        <taxon>Bacteria</taxon>
        <taxon>Bacillati</taxon>
        <taxon>Actinomycetota</taxon>
        <taxon>Actinomycetes</taxon>
        <taxon>Mycobacteriales</taxon>
        <taxon>Nocardiaceae</taxon>
        <taxon>Williamsia</taxon>
    </lineage>
</organism>
<evidence type="ECO:0000256" key="2">
    <source>
        <dbReference type="ARBA" id="ARBA00093774"/>
    </source>
</evidence>
<feature type="compositionally biased region" description="Gly residues" evidence="3">
    <location>
        <begin position="97"/>
        <end position="107"/>
    </location>
</feature>
<name>A0A2G3PQF7_WILMA</name>
<protein>
    <recommendedName>
        <fullName evidence="5">Low molecular weight antigen MTB12-like C-terminal domain-containing protein</fullName>
    </recommendedName>
</protein>
<accession>A0A2G3PQF7</accession>